<dbReference type="Pfam" id="PF01638">
    <property type="entry name" value="HxlR"/>
    <property type="match status" value="1"/>
</dbReference>
<dbReference type="InterPro" id="IPR002577">
    <property type="entry name" value="HTH_HxlR"/>
</dbReference>
<dbReference type="PANTHER" id="PTHR33204">
    <property type="entry name" value="TRANSCRIPTIONAL REGULATOR, MARR FAMILY"/>
    <property type="match status" value="1"/>
</dbReference>
<sequence length="116" mass="13272">MSQGETMTTDKQTSINLALSTINGKWKLSLMDELFQGTKRNGELMRALDGITQRVLTDRLREMEKDGLVHRESFNELPPRVEYTLTSEGYALYDALSSLCHWGETFAQKRGRDRSV</sequence>
<dbReference type="Proteomes" id="UP000004117">
    <property type="component" value="Unassembled WGS sequence"/>
</dbReference>
<feature type="domain" description="HTH hxlR-type" evidence="4">
    <location>
        <begin position="13"/>
        <end position="111"/>
    </location>
</feature>
<dbReference type="AlphaFoldDB" id="A0AAV3GPV3"/>
<keyword evidence="1" id="KW-0805">Transcription regulation</keyword>
<name>A0AAV3GPV3_ENTFL</name>
<dbReference type="PROSITE" id="PS51118">
    <property type="entry name" value="HTH_HXLR"/>
    <property type="match status" value="1"/>
</dbReference>
<reference evidence="5 6" key="1">
    <citation type="submission" date="2012-04" db="EMBL/GenBank/DDBJ databases">
        <authorList>
            <person name="Weinstock G."/>
            <person name="Sodergren E."/>
            <person name="Lobos E.A."/>
            <person name="Fulton L."/>
            <person name="Fulton R."/>
            <person name="Courtney L."/>
            <person name="Fronick C."/>
            <person name="O'Laughlin M."/>
            <person name="Godfrey J."/>
            <person name="Wilson R.M."/>
            <person name="Miner T."/>
            <person name="Farmer C."/>
            <person name="Delehaunty K."/>
            <person name="Cordes M."/>
            <person name="Minx P."/>
            <person name="Tomlinson C."/>
            <person name="Chen J."/>
            <person name="Wollam A."/>
            <person name="Pepin K.H."/>
            <person name="Bhonagiri V."/>
            <person name="Zhang X."/>
            <person name="Suruliraj S."/>
            <person name="Warren W."/>
            <person name="Mitreva M."/>
            <person name="Mardis E.R."/>
            <person name="Wilson R.K."/>
        </authorList>
    </citation>
    <scope>NUCLEOTIDE SEQUENCE [LARGE SCALE GENOMIC DNA]</scope>
    <source>
        <strain evidence="5 6">ERV63</strain>
    </source>
</reference>
<evidence type="ECO:0000256" key="1">
    <source>
        <dbReference type="ARBA" id="ARBA00023015"/>
    </source>
</evidence>
<accession>A0AAV3GPV3</accession>
<evidence type="ECO:0000256" key="3">
    <source>
        <dbReference type="ARBA" id="ARBA00023163"/>
    </source>
</evidence>
<evidence type="ECO:0000313" key="6">
    <source>
        <dbReference type="Proteomes" id="UP000004117"/>
    </source>
</evidence>
<dbReference type="EMBL" id="ALZR01000016">
    <property type="protein sequence ID" value="EJV20470.1"/>
    <property type="molecule type" value="Genomic_DNA"/>
</dbReference>
<dbReference type="Gene3D" id="1.10.10.10">
    <property type="entry name" value="Winged helix-like DNA-binding domain superfamily/Winged helix DNA-binding domain"/>
    <property type="match status" value="1"/>
</dbReference>
<evidence type="ECO:0000256" key="2">
    <source>
        <dbReference type="ARBA" id="ARBA00023125"/>
    </source>
</evidence>
<dbReference type="RefSeq" id="WP_002415976.1">
    <property type="nucleotide sequence ID" value="NZ_JH805679.1"/>
</dbReference>
<dbReference type="InterPro" id="IPR036390">
    <property type="entry name" value="WH_DNA-bd_sf"/>
</dbReference>
<protein>
    <submittedName>
        <fullName evidence="5">Transcriptional regulator, HxlR family</fullName>
    </submittedName>
</protein>
<organism evidence="5 6">
    <name type="scientific">Enterococcus faecalis ERV63</name>
    <dbReference type="NCBI Taxonomy" id="1134793"/>
    <lineage>
        <taxon>Bacteria</taxon>
        <taxon>Bacillati</taxon>
        <taxon>Bacillota</taxon>
        <taxon>Bacilli</taxon>
        <taxon>Lactobacillales</taxon>
        <taxon>Enterococcaceae</taxon>
        <taxon>Enterococcus</taxon>
    </lineage>
</organism>
<dbReference type="GO" id="GO:0003677">
    <property type="term" value="F:DNA binding"/>
    <property type="evidence" value="ECO:0007669"/>
    <property type="project" value="UniProtKB-KW"/>
</dbReference>
<keyword evidence="3" id="KW-0804">Transcription</keyword>
<dbReference type="InterPro" id="IPR036388">
    <property type="entry name" value="WH-like_DNA-bd_sf"/>
</dbReference>
<dbReference type="SUPFAM" id="SSF46785">
    <property type="entry name" value="Winged helix' DNA-binding domain"/>
    <property type="match status" value="1"/>
</dbReference>
<evidence type="ECO:0000313" key="5">
    <source>
        <dbReference type="EMBL" id="EJV20470.1"/>
    </source>
</evidence>
<evidence type="ECO:0000259" key="4">
    <source>
        <dbReference type="PROSITE" id="PS51118"/>
    </source>
</evidence>
<gene>
    <name evidence="5" type="ORF">HMPREF1336_00277</name>
</gene>
<dbReference type="PANTHER" id="PTHR33204:SF29">
    <property type="entry name" value="TRANSCRIPTIONAL REGULATOR"/>
    <property type="match status" value="1"/>
</dbReference>
<proteinExistence type="predicted"/>
<keyword evidence="2" id="KW-0238">DNA-binding</keyword>
<comment type="caution">
    <text evidence="5">The sequence shown here is derived from an EMBL/GenBank/DDBJ whole genome shotgun (WGS) entry which is preliminary data.</text>
</comment>